<evidence type="ECO:0000259" key="5">
    <source>
        <dbReference type="PROSITE" id="PS50937"/>
    </source>
</evidence>
<evidence type="ECO:0000256" key="2">
    <source>
        <dbReference type="ARBA" id="ARBA00023015"/>
    </source>
</evidence>
<name>A0A263CVV0_9PSEU</name>
<protein>
    <submittedName>
        <fullName evidence="6">MerR family transcriptional regulator</fullName>
    </submittedName>
</protein>
<evidence type="ECO:0000256" key="4">
    <source>
        <dbReference type="ARBA" id="ARBA00023163"/>
    </source>
</evidence>
<dbReference type="PANTHER" id="PTHR30204">
    <property type="entry name" value="REDOX-CYCLING DRUG-SENSING TRANSCRIPTIONAL ACTIVATOR SOXR"/>
    <property type="match status" value="1"/>
</dbReference>
<keyword evidence="4" id="KW-0804">Transcription</keyword>
<organism evidence="6 7">
    <name type="scientific">Amycolatopsis antarctica</name>
    <dbReference type="NCBI Taxonomy" id="1854586"/>
    <lineage>
        <taxon>Bacteria</taxon>
        <taxon>Bacillati</taxon>
        <taxon>Actinomycetota</taxon>
        <taxon>Actinomycetes</taxon>
        <taxon>Pseudonocardiales</taxon>
        <taxon>Pseudonocardiaceae</taxon>
        <taxon>Amycolatopsis</taxon>
    </lineage>
</organism>
<dbReference type="SMART" id="SM00422">
    <property type="entry name" value="HTH_MERR"/>
    <property type="match status" value="1"/>
</dbReference>
<feature type="domain" description="HTH merR-type" evidence="5">
    <location>
        <begin position="2"/>
        <end position="71"/>
    </location>
</feature>
<gene>
    <name evidence="6" type="ORF">CFN78_26210</name>
</gene>
<dbReference type="Proteomes" id="UP000242444">
    <property type="component" value="Unassembled WGS sequence"/>
</dbReference>
<dbReference type="PANTHER" id="PTHR30204:SF69">
    <property type="entry name" value="MERR-FAMILY TRANSCRIPTIONAL REGULATOR"/>
    <property type="match status" value="1"/>
</dbReference>
<comment type="caution">
    <text evidence="6">The sequence shown here is derived from an EMBL/GenBank/DDBJ whole genome shotgun (WGS) entry which is preliminary data.</text>
</comment>
<dbReference type="SUPFAM" id="SSF46955">
    <property type="entry name" value="Putative DNA-binding domain"/>
    <property type="match status" value="1"/>
</dbReference>
<dbReference type="InterPro" id="IPR009061">
    <property type="entry name" value="DNA-bd_dom_put_sf"/>
</dbReference>
<sequence>MAWNTRQVAELAGTNLRTVRHYHELGLLAEPERRHNGDTYYGMTELMGVLRIRRLTELGYSLRQIAALDRADKRPGGSLRSVDATLAATVDRLRRARFDLAIRLRGDGSARLPSEAAAAGLSEADRAFSAVMAEVLSPPALDAYAEILRNHRGLPDSAEFDGLPPDADEQTRRELAERLAPQARGLLAEHPGLRDPSVRSAANTIEHAIDELYNPAQVDVLGRVRRALRDTGTSAARR</sequence>
<dbReference type="InParanoid" id="A0A263CVV0"/>
<keyword evidence="2" id="KW-0805">Transcription regulation</keyword>
<dbReference type="GO" id="GO:0003677">
    <property type="term" value="F:DNA binding"/>
    <property type="evidence" value="ECO:0007669"/>
    <property type="project" value="UniProtKB-KW"/>
</dbReference>
<dbReference type="Pfam" id="PF13411">
    <property type="entry name" value="MerR_1"/>
    <property type="match status" value="1"/>
</dbReference>
<reference evidence="6 7" key="1">
    <citation type="submission" date="2017-07" db="EMBL/GenBank/DDBJ databases">
        <title>Amycolatopsis antarcticus sp. nov., isolated from the surface of an Antarcticus brown macroalga.</title>
        <authorList>
            <person name="Wang J."/>
            <person name="Leiva S."/>
            <person name="Huang J."/>
            <person name="Huang Y."/>
        </authorList>
    </citation>
    <scope>NUCLEOTIDE SEQUENCE [LARGE SCALE GENOMIC DNA]</scope>
    <source>
        <strain evidence="6 7">AU-G6</strain>
    </source>
</reference>
<proteinExistence type="predicted"/>
<dbReference type="GO" id="GO:0003700">
    <property type="term" value="F:DNA-binding transcription factor activity"/>
    <property type="evidence" value="ECO:0007669"/>
    <property type="project" value="InterPro"/>
</dbReference>
<accession>A0A263CVV0</accession>
<evidence type="ECO:0000256" key="1">
    <source>
        <dbReference type="ARBA" id="ARBA00022491"/>
    </source>
</evidence>
<dbReference type="EMBL" id="NKYE01000022">
    <property type="protein sequence ID" value="OZM70270.1"/>
    <property type="molecule type" value="Genomic_DNA"/>
</dbReference>
<dbReference type="RefSeq" id="WP_094865720.1">
    <property type="nucleotide sequence ID" value="NZ_NKYE01000022.1"/>
</dbReference>
<evidence type="ECO:0000313" key="7">
    <source>
        <dbReference type="Proteomes" id="UP000242444"/>
    </source>
</evidence>
<keyword evidence="3" id="KW-0238">DNA-binding</keyword>
<evidence type="ECO:0000256" key="3">
    <source>
        <dbReference type="ARBA" id="ARBA00023125"/>
    </source>
</evidence>
<dbReference type="CDD" id="cd00592">
    <property type="entry name" value="HTH_MerR-like"/>
    <property type="match status" value="1"/>
</dbReference>
<evidence type="ECO:0000313" key="6">
    <source>
        <dbReference type="EMBL" id="OZM70270.1"/>
    </source>
</evidence>
<dbReference type="Gene3D" id="1.10.1660.10">
    <property type="match status" value="1"/>
</dbReference>
<keyword evidence="1" id="KW-0678">Repressor</keyword>
<dbReference type="PROSITE" id="PS50937">
    <property type="entry name" value="HTH_MERR_2"/>
    <property type="match status" value="1"/>
</dbReference>
<dbReference type="InterPro" id="IPR000551">
    <property type="entry name" value="MerR-type_HTH_dom"/>
</dbReference>
<dbReference type="AlphaFoldDB" id="A0A263CVV0"/>
<dbReference type="InterPro" id="IPR047057">
    <property type="entry name" value="MerR_fam"/>
</dbReference>
<dbReference type="OrthoDB" id="4569196at2"/>
<keyword evidence="7" id="KW-1185">Reference proteome</keyword>